<dbReference type="Proteomes" id="UP000198994">
    <property type="component" value="Unassembled WGS sequence"/>
</dbReference>
<dbReference type="GO" id="GO:0009103">
    <property type="term" value="P:lipopolysaccharide biosynthetic process"/>
    <property type="evidence" value="ECO:0007669"/>
    <property type="project" value="TreeGrafter"/>
</dbReference>
<keyword evidence="1" id="KW-0808">Transferase</keyword>
<dbReference type="Pfam" id="PF00534">
    <property type="entry name" value="Glycos_transf_1"/>
    <property type="match status" value="1"/>
</dbReference>
<evidence type="ECO:0000259" key="2">
    <source>
        <dbReference type="Pfam" id="PF00534"/>
    </source>
</evidence>
<dbReference type="InterPro" id="IPR001296">
    <property type="entry name" value="Glyco_trans_1"/>
</dbReference>
<keyword evidence="4" id="KW-1185">Reference proteome</keyword>
<dbReference type="OrthoDB" id="9790710at2"/>
<reference evidence="4" key="1">
    <citation type="submission" date="2016-10" db="EMBL/GenBank/DDBJ databases">
        <authorList>
            <person name="Varghese N."/>
            <person name="Submissions S."/>
        </authorList>
    </citation>
    <scope>NUCLEOTIDE SEQUENCE [LARGE SCALE GENOMIC DNA]</scope>
    <source>
        <strain evidence="4">DSM 10146</strain>
    </source>
</reference>
<name>A0A1G7LCM1_9RHOB</name>
<dbReference type="STRING" id="282683.SAMN04488105_12312"/>
<evidence type="ECO:0000256" key="1">
    <source>
        <dbReference type="ARBA" id="ARBA00022679"/>
    </source>
</evidence>
<evidence type="ECO:0000313" key="3">
    <source>
        <dbReference type="EMBL" id="SDF47213.1"/>
    </source>
</evidence>
<dbReference type="PANTHER" id="PTHR46401:SF2">
    <property type="entry name" value="GLYCOSYLTRANSFERASE WBBK-RELATED"/>
    <property type="match status" value="1"/>
</dbReference>
<gene>
    <name evidence="3" type="ORF">SAMN04488105_12312</name>
</gene>
<dbReference type="SUPFAM" id="SSF53756">
    <property type="entry name" value="UDP-Glycosyltransferase/glycogen phosphorylase"/>
    <property type="match status" value="1"/>
</dbReference>
<proteinExistence type="predicted"/>
<evidence type="ECO:0000313" key="4">
    <source>
        <dbReference type="Proteomes" id="UP000198994"/>
    </source>
</evidence>
<dbReference type="RefSeq" id="WP_089963530.1">
    <property type="nucleotide sequence ID" value="NZ_FNAV01000023.1"/>
</dbReference>
<dbReference type="GO" id="GO:0016757">
    <property type="term" value="F:glycosyltransferase activity"/>
    <property type="evidence" value="ECO:0007669"/>
    <property type="project" value="InterPro"/>
</dbReference>
<protein>
    <recommendedName>
        <fullName evidence="2">Glycosyl transferase family 1 domain-containing protein</fullName>
    </recommendedName>
</protein>
<dbReference type="EMBL" id="FNAV01000023">
    <property type="protein sequence ID" value="SDF47213.1"/>
    <property type="molecule type" value="Genomic_DNA"/>
</dbReference>
<accession>A0A1G7LCM1</accession>
<dbReference type="AlphaFoldDB" id="A0A1G7LCM1"/>
<dbReference type="PANTHER" id="PTHR46401">
    <property type="entry name" value="GLYCOSYLTRANSFERASE WBBK-RELATED"/>
    <property type="match status" value="1"/>
</dbReference>
<sequence>MRPCAFAIPGDHRQKTGGFIYERRLLEELQAAGRQVTHIALPAGAAAADQDAALRREVTRVLEALPPDRPLILDGLVFAAMHPEALARLSCPVVAMLHHPMGMEQGLPADVAARLLEQETANLSLAAEIVVTSPHTRQTYIGLGADPARITVALPGYDGPRDLPRVEAGPRILSVGLLAPRKGHDVLIRALALVADLDWSVRIVGKTHSPAYADQLAALIAELGLGQRVDLAGEVSDAALAEAYRSARIFALATRYEGYGMALAEALCHGLPIVSCATGAVPGTVGQAALLAAPDDAEAFAAHLRTLLRSRTARDELSTRSRALGRALPRWKDTAAVMGRVLDGLRR</sequence>
<organism evidence="3 4">
    <name type="scientific">Salipiger thiooxidans</name>
    <dbReference type="NCBI Taxonomy" id="282683"/>
    <lineage>
        <taxon>Bacteria</taxon>
        <taxon>Pseudomonadati</taxon>
        <taxon>Pseudomonadota</taxon>
        <taxon>Alphaproteobacteria</taxon>
        <taxon>Rhodobacterales</taxon>
        <taxon>Roseobacteraceae</taxon>
        <taxon>Salipiger</taxon>
    </lineage>
</organism>
<dbReference type="Gene3D" id="3.40.50.2000">
    <property type="entry name" value="Glycogen Phosphorylase B"/>
    <property type="match status" value="2"/>
</dbReference>
<dbReference type="CDD" id="cd03801">
    <property type="entry name" value="GT4_PimA-like"/>
    <property type="match status" value="1"/>
</dbReference>
<feature type="domain" description="Glycosyl transferase family 1" evidence="2">
    <location>
        <begin position="165"/>
        <end position="322"/>
    </location>
</feature>